<feature type="domain" description="DUF397" evidence="1">
    <location>
        <begin position="5"/>
        <end position="57"/>
    </location>
</feature>
<keyword evidence="3" id="KW-1185">Reference proteome</keyword>
<dbReference type="InterPro" id="IPR007278">
    <property type="entry name" value="DUF397"/>
</dbReference>
<dbReference type="EMBL" id="JADOUF010000001">
    <property type="protein sequence ID" value="MBG6139841.1"/>
    <property type="molecule type" value="Genomic_DNA"/>
</dbReference>
<dbReference type="AlphaFoldDB" id="A0A8J7GKH0"/>
<comment type="caution">
    <text evidence="2">The sequence shown here is derived from an EMBL/GenBank/DDBJ whole genome shotgun (WGS) entry which is preliminary data.</text>
</comment>
<name>A0A8J7GKH0_9ACTN</name>
<protein>
    <recommendedName>
        <fullName evidence="1">DUF397 domain-containing protein</fullName>
    </recommendedName>
</protein>
<dbReference type="RefSeq" id="WP_197006456.1">
    <property type="nucleotide sequence ID" value="NZ_BONS01000006.1"/>
</dbReference>
<reference evidence="2" key="1">
    <citation type="submission" date="2020-11" db="EMBL/GenBank/DDBJ databases">
        <title>Sequencing the genomes of 1000 actinobacteria strains.</title>
        <authorList>
            <person name="Klenk H.-P."/>
        </authorList>
    </citation>
    <scope>NUCLEOTIDE SEQUENCE</scope>
    <source>
        <strain evidence="2">DSM 45356</strain>
    </source>
</reference>
<dbReference type="Pfam" id="PF04149">
    <property type="entry name" value="DUF397"/>
    <property type="match status" value="1"/>
</dbReference>
<dbReference type="Proteomes" id="UP000622552">
    <property type="component" value="Unassembled WGS sequence"/>
</dbReference>
<evidence type="ECO:0000259" key="1">
    <source>
        <dbReference type="Pfam" id="PF04149"/>
    </source>
</evidence>
<evidence type="ECO:0000313" key="2">
    <source>
        <dbReference type="EMBL" id="MBG6139841.1"/>
    </source>
</evidence>
<organism evidence="2 3">
    <name type="scientific">Longispora fulva</name>
    <dbReference type="NCBI Taxonomy" id="619741"/>
    <lineage>
        <taxon>Bacteria</taxon>
        <taxon>Bacillati</taxon>
        <taxon>Actinomycetota</taxon>
        <taxon>Actinomycetes</taxon>
        <taxon>Micromonosporales</taxon>
        <taxon>Micromonosporaceae</taxon>
        <taxon>Longispora</taxon>
    </lineage>
</organism>
<proteinExistence type="predicted"/>
<evidence type="ECO:0000313" key="3">
    <source>
        <dbReference type="Proteomes" id="UP000622552"/>
    </source>
</evidence>
<sequence length="63" mass="6891">MMFSNWRKSLRSDGGANCVEVGTARGVVGVRDTKERGRGPVLAFEADAWVCFLAAAKRGNFDR</sequence>
<gene>
    <name evidence="2" type="ORF">IW245_006035</name>
</gene>
<accession>A0A8J7GKH0</accession>